<protein>
    <submittedName>
        <fullName evidence="1">Uncharacterized protein</fullName>
    </submittedName>
</protein>
<dbReference type="AlphaFoldDB" id="A0A7W9HDB2"/>
<keyword evidence="2" id="KW-1185">Reference proteome</keyword>
<sequence>MGRSFGDAFLAAVFFAPFAAGRSSSKAGRTSSKLPGSTMSALIVAFGRFGREGRSWS</sequence>
<organism evidence="1 2">
    <name type="scientific">Streptomyces caelestis</name>
    <dbReference type="NCBI Taxonomy" id="36816"/>
    <lineage>
        <taxon>Bacteria</taxon>
        <taxon>Bacillati</taxon>
        <taxon>Actinomycetota</taxon>
        <taxon>Actinomycetes</taxon>
        <taxon>Kitasatosporales</taxon>
        <taxon>Streptomycetaceae</taxon>
        <taxon>Streptomyces</taxon>
    </lineage>
</organism>
<proteinExistence type="predicted"/>
<evidence type="ECO:0000313" key="2">
    <source>
        <dbReference type="Proteomes" id="UP000590647"/>
    </source>
</evidence>
<dbReference type="Proteomes" id="UP000590647">
    <property type="component" value="Unassembled WGS sequence"/>
</dbReference>
<dbReference type="RefSeq" id="WP_184992856.1">
    <property type="nucleotide sequence ID" value="NZ_JACHNE010000001.1"/>
</dbReference>
<evidence type="ECO:0000313" key="1">
    <source>
        <dbReference type="EMBL" id="MBB5800090.1"/>
    </source>
</evidence>
<reference evidence="1 2" key="1">
    <citation type="submission" date="2020-08" db="EMBL/GenBank/DDBJ databases">
        <title>Sequencing the genomes of 1000 actinobacteria strains.</title>
        <authorList>
            <person name="Klenk H.-P."/>
        </authorList>
    </citation>
    <scope>NUCLEOTIDE SEQUENCE [LARGE SCALE GENOMIC DNA]</scope>
    <source>
        <strain evidence="1 2">DSM 40084</strain>
    </source>
</reference>
<name>A0A7W9HDB2_9ACTN</name>
<accession>A0A7W9HDB2</accession>
<comment type="caution">
    <text evidence="1">The sequence shown here is derived from an EMBL/GenBank/DDBJ whole genome shotgun (WGS) entry which is preliminary data.</text>
</comment>
<dbReference type="EMBL" id="JACHNE010000001">
    <property type="protein sequence ID" value="MBB5800090.1"/>
    <property type="molecule type" value="Genomic_DNA"/>
</dbReference>
<gene>
    <name evidence="1" type="ORF">HDA41_008054</name>
</gene>